<evidence type="ECO:0008006" key="13">
    <source>
        <dbReference type="Google" id="ProtNLM"/>
    </source>
</evidence>
<evidence type="ECO:0000256" key="7">
    <source>
        <dbReference type="ARBA" id="ARBA00023134"/>
    </source>
</evidence>
<dbReference type="InterPro" id="IPR033516">
    <property type="entry name" value="CARD8/ASC/NALP1_CARD"/>
</dbReference>
<evidence type="ECO:0000256" key="8">
    <source>
        <dbReference type="ARBA" id="ARBA00023198"/>
    </source>
</evidence>
<dbReference type="GO" id="GO:0006954">
    <property type="term" value="P:inflammatory response"/>
    <property type="evidence" value="ECO:0007669"/>
    <property type="project" value="UniProtKB-KW"/>
</dbReference>
<dbReference type="Pfam" id="PF00619">
    <property type="entry name" value="CARD"/>
    <property type="match status" value="1"/>
</dbReference>
<dbReference type="PANTHER" id="PTHR10903">
    <property type="entry name" value="GTPASE, IMAP FAMILY MEMBER-RELATED"/>
    <property type="match status" value="1"/>
</dbReference>
<protein>
    <recommendedName>
        <fullName evidence="13">GTPase IMAP family member 8-like</fullName>
    </recommendedName>
</protein>
<dbReference type="AlphaFoldDB" id="A0A8T0AAK6"/>
<organism evidence="11 12">
    <name type="scientific">Silurus meridionalis</name>
    <name type="common">Southern catfish</name>
    <name type="synonym">Silurus soldatovi meridionalis</name>
    <dbReference type="NCBI Taxonomy" id="175797"/>
    <lineage>
        <taxon>Eukaryota</taxon>
        <taxon>Metazoa</taxon>
        <taxon>Chordata</taxon>
        <taxon>Craniata</taxon>
        <taxon>Vertebrata</taxon>
        <taxon>Euteleostomi</taxon>
        <taxon>Actinopterygii</taxon>
        <taxon>Neopterygii</taxon>
        <taxon>Teleostei</taxon>
        <taxon>Ostariophysi</taxon>
        <taxon>Siluriformes</taxon>
        <taxon>Siluridae</taxon>
        <taxon>Silurus</taxon>
    </lineage>
</organism>
<feature type="domain" description="AIG1-type G" evidence="10">
    <location>
        <begin position="16"/>
        <end position="214"/>
    </location>
</feature>
<dbReference type="InterPro" id="IPR006703">
    <property type="entry name" value="G_AIG1"/>
</dbReference>
<evidence type="ECO:0000259" key="9">
    <source>
        <dbReference type="PROSITE" id="PS50209"/>
    </source>
</evidence>
<feature type="domain" description="CARD" evidence="9">
    <location>
        <begin position="752"/>
        <end position="842"/>
    </location>
</feature>
<feature type="domain" description="AIG1-type G" evidence="10">
    <location>
        <begin position="484"/>
        <end position="685"/>
    </location>
</feature>
<keyword evidence="12" id="KW-1185">Reference proteome</keyword>
<keyword evidence="3" id="KW-0963">Cytoplasm</keyword>
<evidence type="ECO:0000256" key="4">
    <source>
        <dbReference type="ARBA" id="ARBA00022588"/>
    </source>
</evidence>
<dbReference type="GO" id="GO:0045087">
    <property type="term" value="P:innate immune response"/>
    <property type="evidence" value="ECO:0007669"/>
    <property type="project" value="UniProtKB-KW"/>
</dbReference>
<proteinExistence type="inferred from homology"/>
<evidence type="ECO:0000256" key="2">
    <source>
        <dbReference type="ARBA" id="ARBA00008535"/>
    </source>
</evidence>
<dbReference type="InterPro" id="IPR001315">
    <property type="entry name" value="CARD"/>
</dbReference>
<keyword evidence="8" id="KW-0395">Inflammatory response</keyword>
<dbReference type="EMBL" id="JABFDY010000025">
    <property type="protein sequence ID" value="KAF7688928.1"/>
    <property type="molecule type" value="Genomic_DNA"/>
</dbReference>
<comment type="subcellular location">
    <subcellularLocation>
        <location evidence="1">Cytoplasm</location>
        <location evidence="1">Cytosol</location>
    </subcellularLocation>
</comment>
<dbReference type="SUPFAM" id="SSF52540">
    <property type="entry name" value="P-loop containing nucleoside triphosphate hydrolases"/>
    <property type="match status" value="3"/>
</dbReference>
<dbReference type="Pfam" id="PF04548">
    <property type="entry name" value="AIG1"/>
    <property type="match status" value="3"/>
</dbReference>
<evidence type="ECO:0000256" key="1">
    <source>
        <dbReference type="ARBA" id="ARBA00004514"/>
    </source>
</evidence>
<dbReference type="PROSITE" id="PS50209">
    <property type="entry name" value="CARD"/>
    <property type="match status" value="1"/>
</dbReference>
<dbReference type="PANTHER" id="PTHR10903:SF107">
    <property type="entry name" value="GTPASE IMAP FAMILY MEMBER 4-LIKE-RELATED"/>
    <property type="match status" value="1"/>
</dbReference>
<dbReference type="GO" id="GO:0005525">
    <property type="term" value="F:GTP binding"/>
    <property type="evidence" value="ECO:0007669"/>
    <property type="project" value="UniProtKB-KW"/>
</dbReference>
<dbReference type="InterPro" id="IPR027417">
    <property type="entry name" value="P-loop_NTPase"/>
</dbReference>
<accession>A0A8T0AAK6</accession>
<dbReference type="GO" id="GO:0005829">
    <property type="term" value="C:cytosol"/>
    <property type="evidence" value="ECO:0007669"/>
    <property type="project" value="UniProtKB-SubCell"/>
</dbReference>
<gene>
    <name evidence="11" type="ORF">HF521_013735</name>
</gene>
<comment type="caution">
    <text evidence="11">The sequence shown here is derived from an EMBL/GenBank/DDBJ whole genome shotgun (WGS) entry which is preliminary data.</text>
</comment>
<dbReference type="InterPro" id="IPR045058">
    <property type="entry name" value="GIMA/IAN/Toc"/>
</dbReference>
<keyword evidence="6" id="KW-0391">Immunity</keyword>
<dbReference type="PROSITE" id="PS51720">
    <property type="entry name" value="G_AIG1"/>
    <property type="match status" value="3"/>
</dbReference>
<dbReference type="FunFam" id="3.40.50.300:FF:001809">
    <property type="entry name" value="Si:ch1073-365p7.2"/>
    <property type="match status" value="3"/>
</dbReference>
<reference evidence="11" key="1">
    <citation type="submission" date="2020-08" db="EMBL/GenBank/DDBJ databases">
        <title>Chromosome-level assembly of Southern catfish (Silurus meridionalis) provides insights into visual adaptation to the nocturnal and benthic lifestyles.</title>
        <authorList>
            <person name="Zhang Y."/>
            <person name="Wang D."/>
            <person name="Peng Z."/>
        </authorList>
    </citation>
    <scope>NUCLEOTIDE SEQUENCE</scope>
    <source>
        <strain evidence="11">SWU-2019-XX</strain>
        <tissue evidence="11">Muscle</tissue>
    </source>
</reference>
<sequence length="843" mass="96444">MAVTQPSYRSVLNRPQPELSILLVGSKKSGKTSAGITILGGDTLDIDGTAKWEKRQGTVAGKKITVVEAPGWHPDSPVEESAKVLKQAIVLSVPMCPAGPHAVLLVVRLDLIFTDIDQHILEGHLNLLGDKVWSHTIVLFTFGDSLGDRTIEQYINSEGKSLKQLVEKCGNRYHVFMNANRNLTQNTELLEKIKSMLKSNGGHRFEVDPRILRDVEASGRAEDQRSIQRRQKVWMRRADIRKRMHLTHHHPEVFMLLVGDRNAGKSSAGNIILNRDAFNMSRAVECVMREGNTANTKFTVVEAPGWRPDRHVDESTELLKQELIRGVSMCRPGPHAVLVVVRGDKTFAEKDRSILTGYMKLLGDKVWSHTIVLFTFGESLRDTTIERHIESEGEDLQWLVEKCGNRYHGFNLQKSDNVQVKELLEKIEEMIAENQGCHLEMDRKILQENEDRRTQELERSMERMMKVFKHKEDIKSQKYGQHHFQELRVVVLGFKNSGKSSTGNTIFGNSYSEFNIQHEKCVTIEGDVLSKKVTVVKAPGWLHEQPVEESTEALRIEIFRSLLLCPPGPHAVLLVVNVDRTFTSNDAEILTGYMNRLGDRIWRYTIVLFTFGDYLGDTTIERHIESEGVALQWLVDKCGNRYHVFNNLKANDNFQVTELFEKMEEMLLENHCCHFESKRIMLEVAEERMGVESRSRILQQLSQGKECKQTYTKLVQEWRSRTEEEKVQLKCLKEESISFQKHVDTEVTTLTSDEIGAAFVDQHREALIQNVSSVMELVDRLQSKKMITKEMYNSINVVKISQEQMRVLYTHLDSGGRKVKGAFYEILKDKMQYLVQELESGSV</sequence>
<evidence type="ECO:0000256" key="5">
    <source>
        <dbReference type="ARBA" id="ARBA00022741"/>
    </source>
</evidence>
<evidence type="ECO:0000256" key="6">
    <source>
        <dbReference type="ARBA" id="ARBA00022859"/>
    </source>
</evidence>
<dbReference type="Proteomes" id="UP000606274">
    <property type="component" value="Unassembled WGS sequence"/>
</dbReference>
<evidence type="ECO:0000256" key="3">
    <source>
        <dbReference type="ARBA" id="ARBA00022490"/>
    </source>
</evidence>
<evidence type="ECO:0000313" key="11">
    <source>
        <dbReference type="EMBL" id="KAF7688928.1"/>
    </source>
</evidence>
<keyword evidence="7" id="KW-0342">GTP-binding</keyword>
<comment type="similarity">
    <text evidence="2">Belongs to the TRAFAC class TrmE-Era-EngA-EngB-Septin-like GTPase superfamily. AIG1/Toc34/Toc159-like paraseptin GTPase family. IAN subfamily.</text>
</comment>
<keyword evidence="5" id="KW-0547">Nucleotide-binding</keyword>
<evidence type="ECO:0000313" key="12">
    <source>
        <dbReference type="Proteomes" id="UP000606274"/>
    </source>
</evidence>
<evidence type="ECO:0000259" key="10">
    <source>
        <dbReference type="PROSITE" id="PS51720"/>
    </source>
</evidence>
<name>A0A8T0AAK6_SILME</name>
<keyword evidence="4" id="KW-0399">Innate immunity</keyword>
<dbReference type="Gene3D" id="3.40.50.300">
    <property type="entry name" value="P-loop containing nucleotide triphosphate hydrolases"/>
    <property type="match status" value="3"/>
</dbReference>
<dbReference type="CDD" id="cd08330">
    <property type="entry name" value="CARD_ASC_NALP1"/>
    <property type="match status" value="1"/>
</dbReference>
<feature type="domain" description="AIG1-type G" evidence="10">
    <location>
        <begin position="250"/>
        <end position="448"/>
    </location>
</feature>
<dbReference type="SUPFAM" id="SSF47986">
    <property type="entry name" value="DEATH domain"/>
    <property type="match status" value="1"/>
</dbReference>
<dbReference type="Gene3D" id="1.10.533.10">
    <property type="entry name" value="Death Domain, Fas"/>
    <property type="match status" value="1"/>
</dbReference>
<dbReference type="GO" id="GO:0042981">
    <property type="term" value="P:regulation of apoptotic process"/>
    <property type="evidence" value="ECO:0007669"/>
    <property type="project" value="InterPro"/>
</dbReference>
<dbReference type="InterPro" id="IPR011029">
    <property type="entry name" value="DEATH-like_dom_sf"/>
</dbReference>